<comment type="caution">
    <text evidence="2">The sequence shown here is derived from an EMBL/GenBank/DDBJ whole genome shotgun (WGS) entry which is preliminary data.</text>
</comment>
<feature type="domain" description="DUF7210" evidence="1">
    <location>
        <begin position="10"/>
        <end position="46"/>
    </location>
</feature>
<keyword evidence="3" id="KW-1185">Reference proteome</keyword>
<dbReference type="RefSeq" id="WP_017895715.1">
    <property type="nucleotide sequence ID" value="NZ_CBXI010000024.1"/>
</dbReference>
<gene>
    <name evidence="2" type="ORF">CTDIVETGP_1553</name>
</gene>
<accession>W6N4K2</accession>
<proteinExistence type="predicted"/>
<dbReference type="OrthoDB" id="1935611at2"/>
<dbReference type="InterPro" id="IPR055634">
    <property type="entry name" value="DUF7210"/>
</dbReference>
<evidence type="ECO:0000313" key="2">
    <source>
        <dbReference type="EMBL" id="CDL91483.1"/>
    </source>
</evidence>
<dbReference type="AlphaFoldDB" id="W6N4K2"/>
<dbReference type="Pfam" id="PF23843">
    <property type="entry name" value="DUF7210"/>
    <property type="match status" value="1"/>
</dbReference>
<dbReference type="Proteomes" id="UP000019482">
    <property type="component" value="Unassembled WGS sequence"/>
</dbReference>
<dbReference type="GeneID" id="29420519"/>
<protein>
    <recommendedName>
        <fullName evidence="1">DUF7210 domain-containing protein</fullName>
    </recommendedName>
</protein>
<evidence type="ECO:0000259" key="1">
    <source>
        <dbReference type="Pfam" id="PF23843"/>
    </source>
</evidence>
<reference evidence="2 3" key="1">
    <citation type="journal article" date="2015" name="Genome Announc.">
        <title>Draft Genome Sequence of Clostridium tyrobutyricum Strain DIVETGP, Isolated from Cow's Milk for Grana Padano Production.</title>
        <authorList>
            <person name="Soggiu A."/>
            <person name="Piras C."/>
            <person name="Gaiarsa S."/>
            <person name="Sassera D."/>
            <person name="Roncada P."/>
            <person name="Bendixen E."/>
            <person name="Brasca M."/>
            <person name="Bonizzi L."/>
        </authorList>
    </citation>
    <scope>NUCLEOTIDE SEQUENCE [LARGE SCALE GENOMIC DNA]</scope>
    <source>
        <strain evidence="2 3">DIVETGP</strain>
    </source>
</reference>
<evidence type="ECO:0000313" key="3">
    <source>
        <dbReference type="Proteomes" id="UP000019482"/>
    </source>
</evidence>
<dbReference type="EMBL" id="CBXI010000024">
    <property type="protein sequence ID" value="CDL91483.1"/>
    <property type="molecule type" value="Genomic_DNA"/>
</dbReference>
<organism evidence="2 3">
    <name type="scientific">Clostridium tyrobutyricum DIVETGP</name>
    <dbReference type="NCBI Taxonomy" id="1408889"/>
    <lineage>
        <taxon>Bacteria</taxon>
        <taxon>Bacillati</taxon>
        <taxon>Bacillota</taxon>
        <taxon>Clostridia</taxon>
        <taxon>Eubacteriales</taxon>
        <taxon>Clostridiaceae</taxon>
        <taxon>Clostridium</taxon>
    </lineage>
</organism>
<sequence>MAATKETMIEVTLKLNVKYDNEIKKAGEKLKIRESDLEEFKKKGYIKYINQDSIQDSTPPQNPPADGK</sequence>
<name>W6N4K2_CLOTY</name>